<protein>
    <submittedName>
        <fullName evidence="4">Response regulator</fullName>
    </submittedName>
</protein>
<dbReference type="RefSeq" id="WP_201072631.1">
    <property type="nucleotide sequence ID" value="NZ_CP067420.1"/>
</dbReference>
<evidence type="ECO:0000256" key="2">
    <source>
        <dbReference type="PROSITE-ProRule" id="PRU00169"/>
    </source>
</evidence>
<keyword evidence="5" id="KW-1185">Reference proteome</keyword>
<feature type="modified residue" description="4-aspartylphosphate" evidence="2">
    <location>
        <position position="56"/>
    </location>
</feature>
<dbReference type="EMBL" id="CP067420">
    <property type="protein sequence ID" value="QQP88136.1"/>
    <property type="molecule type" value="Genomic_DNA"/>
</dbReference>
<evidence type="ECO:0000313" key="4">
    <source>
        <dbReference type="EMBL" id="QQP88136.1"/>
    </source>
</evidence>
<proteinExistence type="predicted"/>
<accession>A0ABX7B1V4</accession>
<gene>
    <name evidence="4" type="ORF">IGS68_19020</name>
</gene>
<dbReference type="InterPro" id="IPR011006">
    <property type="entry name" value="CheY-like_superfamily"/>
</dbReference>
<feature type="domain" description="Response regulatory" evidence="3">
    <location>
        <begin position="6"/>
        <end position="118"/>
    </location>
</feature>
<sequence length="129" mass="14321">MTEGCKILIVEDQMLIAMDLERLIEGMDYTVCGLARTRTEALRLAEEHRPDLVVMDVRLADGSDGIAAARELRQRFNIGALMISGQIDAAQAEEAEAEIFLRKPFEPRQLRRAIADALRLRQADPGSAA</sequence>
<dbReference type="InterPro" id="IPR050595">
    <property type="entry name" value="Bact_response_regulator"/>
</dbReference>
<dbReference type="Proteomes" id="UP000595197">
    <property type="component" value="Chromosome"/>
</dbReference>
<evidence type="ECO:0000256" key="1">
    <source>
        <dbReference type="ARBA" id="ARBA00022553"/>
    </source>
</evidence>
<dbReference type="SMART" id="SM00448">
    <property type="entry name" value="REC"/>
    <property type="match status" value="1"/>
</dbReference>
<dbReference type="SUPFAM" id="SSF52172">
    <property type="entry name" value="CheY-like"/>
    <property type="match status" value="1"/>
</dbReference>
<dbReference type="InterPro" id="IPR001789">
    <property type="entry name" value="Sig_transdc_resp-reg_receiver"/>
</dbReference>
<dbReference type="Pfam" id="PF00072">
    <property type="entry name" value="Response_reg"/>
    <property type="match status" value="1"/>
</dbReference>
<evidence type="ECO:0000313" key="5">
    <source>
        <dbReference type="Proteomes" id="UP000595197"/>
    </source>
</evidence>
<name>A0ABX7B1V4_9PROT</name>
<dbReference type="PANTHER" id="PTHR44591">
    <property type="entry name" value="STRESS RESPONSE REGULATOR PROTEIN 1"/>
    <property type="match status" value="1"/>
</dbReference>
<keyword evidence="1 2" id="KW-0597">Phosphoprotein</keyword>
<reference evidence="4" key="1">
    <citation type="submission" date="2021-02" db="EMBL/GenBank/DDBJ databases">
        <title>Skermanella TT6 skin isolate.</title>
        <authorList>
            <person name="Lee K."/>
            <person name="Ganzorig M."/>
        </authorList>
    </citation>
    <scope>NUCLEOTIDE SEQUENCE</scope>
    <source>
        <strain evidence="4">TT6</strain>
    </source>
</reference>
<dbReference type="PANTHER" id="PTHR44591:SF3">
    <property type="entry name" value="RESPONSE REGULATORY DOMAIN-CONTAINING PROTEIN"/>
    <property type="match status" value="1"/>
</dbReference>
<organism evidence="4 5">
    <name type="scientific">Skermanella cutis</name>
    <dbReference type="NCBI Taxonomy" id="2775420"/>
    <lineage>
        <taxon>Bacteria</taxon>
        <taxon>Pseudomonadati</taxon>
        <taxon>Pseudomonadota</taxon>
        <taxon>Alphaproteobacteria</taxon>
        <taxon>Rhodospirillales</taxon>
        <taxon>Azospirillaceae</taxon>
        <taxon>Skermanella</taxon>
    </lineage>
</organism>
<evidence type="ECO:0000259" key="3">
    <source>
        <dbReference type="PROSITE" id="PS50110"/>
    </source>
</evidence>
<dbReference type="Gene3D" id="3.40.50.2300">
    <property type="match status" value="1"/>
</dbReference>
<dbReference type="PROSITE" id="PS50110">
    <property type="entry name" value="RESPONSE_REGULATORY"/>
    <property type="match status" value="1"/>
</dbReference>